<dbReference type="RefSeq" id="WP_003859176.1">
    <property type="nucleotide sequence ID" value="NZ_CP011309.1"/>
</dbReference>
<dbReference type="PATRIC" id="fig|92706.3.peg.2494"/>
<evidence type="ECO:0000313" key="2">
    <source>
        <dbReference type="Proteomes" id="UP000034037"/>
    </source>
</evidence>
<name>A0A0F6SRM1_9CORY</name>
<dbReference type="EMBL" id="CP011309">
    <property type="protein sequence ID" value="AKF28199.1"/>
    <property type="molecule type" value="Genomic_DNA"/>
</dbReference>
<sequence length="69" mass="7827">MTPQEIADKLTPPLRLALLDFARGKRGLSKESLETFERLGLLEIDECGSTIYTDHTNKVIAIIERERRG</sequence>
<keyword evidence="2" id="KW-1185">Reference proteome</keyword>
<dbReference type="AlphaFoldDB" id="A0A0F6SRM1"/>
<gene>
    <name evidence="1" type="ORF">YH66_11915</name>
</gene>
<protein>
    <submittedName>
        <fullName evidence="1">Uncharacterized protein</fullName>
    </submittedName>
</protein>
<dbReference type="Proteomes" id="UP000034037">
    <property type="component" value="Chromosome"/>
</dbReference>
<dbReference type="HOGENOM" id="CLU_2767774_0_0_11"/>
<organism evidence="1 2">
    <name type="scientific">[Brevibacterium] flavum</name>
    <dbReference type="NCBI Taxonomy" id="92706"/>
    <lineage>
        <taxon>Bacteria</taxon>
        <taxon>Bacillati</taxon>
        <taxon>Actinomycetota</taxon>
        <taxon>Actinomycetes</taxon>
        <taxon>Mycobacteriales</taxon>
        <taxon>Corynebacteriaceae</taxon>
        <taxon>Corynebacterium</taxon>
    </lineage>
</organism>
<accession>A0A0F6SRM1</accession>
<proteinExistence type="predicted"/>
<evidence type="ECO:0000313" key="1">
    <source>
        <dbReference type="EMBL" id="AKF28199.1"/>
    </source>
</evidence>
<reference evidence="1 2" key="1">
    <citation type="submission" date="2015-04" db="EMBL/GenBank/DDBJ databases">
        <title>Complete Genome Sequence of Brevibacterium flavum ATCC 15168.</title>
        <authorList>
            <person name="Ahn J."/>
            <person name="Park G."/>
            <person name="Jeon W."/>
            <person name="Jang Y."/>
            <person name="Jang M."/>
            <person name="Lee H."/>
            <person name="Lee H."/>
        </authorList>
    </citation>
    <scope>NUCLEOTIDE SEQUENCE [LARGE SCALE GENOMIC DNA]</scope>
    <source>
        <strain evidence="1 2">ATCC 15168</strain>
    </source>
</reference>